<keyword evidence="2" id="KW-1185">Reference proteome</keyword>
<accession>A0A5K7XDB4</accession>
<dbReference type="EMBL" id="AP021861">
    <property type="protein sequence ID" value="BBO32313.1"/>
    <property type="molecule type" value="Genomic_DNA"/>
</dbReference>
<evidence type="ECO:0000313" key="2">
    <source>
        <dbReference type="Proteomes" id="UP000326837"/>
    </source>
</evidence>
<dbReference type="KEGG" id="lpav:PLANPX_1925"/>
<name>A0A5K7XDB4_9BACT</name>
<protein>
    <submittedName>
        <fullName evidence="1">Uncharacterized protein</fullName>
    </submittedName>
</protein>
<sequence length="139" mass="16814">MKKAELSKRLKPYILRCERKYRCREHDYFIGECNWLERPASLLKYKRGGRRWRENIGRIEPCNGPKWLNHYTGAIIVTQKEDDLYYEDRYAETFYEKIRDYAIGIHGKPQVVFNNFERFESTIFDIIVEVYPEFAEASD</sequence>
<dbReference type="RefSeq" id="WP_152098300.1">
    <property type="nucleotide sequence ID" value="NZ_AP021861.1"/>
</dbReference>
<evidence type="ECO:0000313" key="1">
    <source>
        <dbReference type="EMBL" id="BBO32313.1"/>
    </source>
</evidence>
<dbReference type="Proteomes" id="UP000326837">
    <property type="component" value="Chromosome"/>
</dbReference>
<organism evidence="1 2">
    <name type="scientific">Lacipirellula parvula</name>
    <dbReference type="NCBI Taxonomy" id="2650471"/>
    <lineage>
        <taxon>Bacteria</taxon>
        <taxon>Pseudomonadati</taxon>
        <taxon>Planctomycetota</taxon>
        <taxon>Planctomycetia</taxon>
        <taxon>Pirellulales</taxon>
        <taxon>Lacipirellulaceae</taxon>
        <taxon>Lacipirellula</taxon>
    </lineage>
</organism>
<reference evidence="2" key="1">
    <citation type="submission" date="2019-10" db="EMBL/GenBank/DDBJ databases">
        <title>Lacipirellula parvula gen. nov., sp. nov., representing a lineage of planctomycetes widespread in freshwater anoxic habitats, and description of the family Lacipirellulaceae.</title>
        <authorList>
            <person name="Dedysh S.N."/>
            <person name="Kulichevskaya I.S."/>
            <person name="Beletsky A.V."/>
            <person name="Rakitin A.L."/>
            <person name="Mardanov A.V."/>
            <person name="Ivanova A.A."/>
            <person name="Saltykova V.X."/>
            <person name="Rijpstra W.I.C."/>
            <person name="Sinninghe Damste J.S."/>
            <person name="Ravin N.V."/>
        </authorList>
    </citation>
    <scope>NUCLEOTIDE SEQUENCE [LARGE SCALE GENOMIC DNA]</scope>
    <source>
        <strain evidence="2">PX69</strain>
    </source>
</reference>
<dbReference type="AlphaFoldDB" id="A0A5K7XDB4"/>
<proteinExistence type="predicted"/>
<gene>
    <name evidence="1" type="ORF">PLANPX_1925</name>
</gene>